<dbReference type="STRING" id="1032480.MLP_11470"/>
<gene>
    <name evidence="2" type="ordered locus">MLP_11470</name>
</gene>
<dbReference type="HOGENOM" id="CLU_1823152_0_0_11"/>
<accession>F5XNP7</accession>
<feature type="transmembrane region" description="Helical" evidence="1">
    <location>
        <begin position="51"/>
        <end position="71"/>
    </location>
</feature>
<dbReference type="Proteomes" id="UP000007947">
    <property type="component" value="Chromosome"/>
</dbReference>
<name>F5XNP7_MICPN</name>
<dbReference type="KEGG" id="mph:MLP_11470"/>
<dbReference type="AlphaFoldDB" id="F5XNP7"/>
<evidence type="ECO:0000313" key="3">
    <source>
        <dbReference type="Proteomes" id="UP000007947"/>
    </source>
</evidence>
<protein>
    <submittedName>
        <fullName evidence="2">Uncharacterized protein</fullName>
    </submittedName>
</protein>
<dbReference type="EMBL" id="AP012204">
    <property type="protein sequence ID" value="BAK34161.1"/>
    <property type="molecule type" value="Genomic_DNA"/>
</dbReference>
<evidence type="ECO:0000256" key="1">
    <source>
        <dbReference type="SAM" id="Phobius"/>
    </source>
</evidence>
<evidence type="ECO:0000313" key="2">
    <source>
        <dbReference type="EMBL" id="BAK34161.1"/>
    </source>
</evidence>
<sequence length="141" mass="15276">MRTGGGEHLRQLGRYANICLAVFTAFTGAALGVVENLFAGVRGTLDFTIRLWVTVGLAVIAGVALVGYGWLSKRRSFLLSQRGTSYVVDSPAETWTPDDKNAYMIEGANAVRGCPRGCGSDWTLVVAVATHRRRRPLEQCS</sequence>
<keyword evidence="1" id="KW-0812">Transmembrane</keyword>
<reference evidence="2 3" key="1">
    <citation type="submission" date="2011-05" db="EMBL/GenBank/DDBJ databases">
        <title>Whole genome sequence of Microlunatus phosphovorus NM-1.</title>
        <authorList>
            <person name="Hosoyama A."/>
            <person name="Sasaki K."/>
            <person name="Harada T."/>
            <person name="Igarashi R."/>
            <person name="Kawakoshi A."/>
            <person name="Sasagawa M."/>
            <person name="Fukada J."/>
            <person name="Nakamura S."/>
            <person name="Katano Y."/>
            <person name="Hanada S."/>
            <person name="Kamagata Y."/>
            <person name="Nakamura N."/>
            <person name="Yamazaki S."/>
            <person name="Fujita N."/>
        </authorList>
    </citation>
    <scope>NUCLEOTIDE SEQUENCE [LARGE SCALE GENOMIC DNA]</scope>
    <source>
        <strain evidence="3">ATCC 700054 / DSM 10555 / JCM 9379 / NBRC 101784 / NCIMB 13414 / VKM Ac-1990 / NM-1</strain>
    </source>
</reference>
<keyword evidence="3" id="KW-1185">Reference proteome</keyword>
<feature type="transmembrane region" description="Helical" evidence="1">
    <location>
        <begin position="12"/>
        <end position="31"/>
    </location>
</feature>
<keyword evidence="1" id="KW-0472">Membrane</keyword>
<proteinExistence type="predicted"/>
<keyword evidence="1" id="KW-1133">Transmembrane helix</keyword>
<organism evidence="2 3">
    <name type="scientific">Microlunatus phosphovorus (strain ATCC 700054 / DSM 10555 / JCM 9379 / NBRC 101784 / NCIMB 13414 / VKM Ac-1990 / NM-1)</name>
    <dbReference type="NCBI Taxonomy" id="1032480"/>
    <lineage>
        <taxon>Bacteria</taxon>
        <taxon>Bacillati</taxon>
        <taxon>Actinomycetota</taxon>
        <taxon>Actinomycetes</taxon>
        <taxon>Propionibacteriales</taxon>
        <taxon>Propionibacteriaceae</taxon>
        <taxon>Microlunatus</taxon>
    </lineage>
</organism>